<dbReference type="RefSeq" id="WP_386764951.1">
    <property type="nucleotide sequence ID" value="NZ_JBHSTI010000008.1"/>
</dbReference>
<dbReference type="PANTHER" id="PTHR47506">
    <property type="entry name" value="TRANSCRIPTIONAL REGULATORY PROTEIN"/>
    <property type="match status" value="1"/>
</dbReference>
<feature type="domain" description="HTH tetR-type" evidence="5">
    <location>
        <begin position="17"/>
        <end position="77"/>
    </location>
</feature>
<evidence type="ECO:0000256" key="3">
    <source>
        <dbReference type="ARBA" id="ARBA00023163"/>
    </source>
</evidence>
<evidence type="ECO:0000259" key="5">
    <source>
        <dbReference type="PROSITE" id="PS50977"/>
    </source>
</evidence>
<reference evidence="7" key="1">
    <citation type="journal article" date="2019" name="Int. J. Syst. Evol. Microbiol.">
        <title>The Global Catalogue of Microorganisms (GCM) 10K type strain sequencing project: providing services to taxonomists for standard genome sequencing and annotation.</title>
        <authorList>
            <consortium name="The Broad Institute Genomics Platform"/>
            <consortium name="The Broad Institute Genome Sequencing Center for Infectious Disease"/>
            <person name="Wu L."/>
            <person name="Ma J."/>
        </authorList>
    </citation>
    <scope>NUCLEOTIDE SEQUENCE [LARGE SCALE GENOMIC DNA]</scope>
    <source>
        <strain evidence="7">CGMCC 4.7317</strain>
    </source>
</reference>
<organism evidence="6 7">
    <name type="scientific">Longivirga aurantiaca</name>
    <dbReference type="NCBI Taxonomy" id="1837743"/>
    <lineage>
        <taxon>Bacteria</taxon>
        <taxon>Bacillati</taxon>
        <taxon>Actinomycetota</taxon>
        <taxon>Actinomycetes</taxon>
        <taxon>Sporichthyales</taxon>
        <taxon>Sporichthyaceae</taxon>
        <taxon>Longivirga</taxon>
    </lineage>
</organism>
<sequence>MKSGVSGTGIRRNAQGQRAREEILDAASRVMSEYGYEGASISAIIKESGLQKSSIYWQFDSKAAIAAAVMERGARRFFDSTGAIRVRGKAGSRLQAYLTHIADNIDEHEEFLRLFLTLLITNRDPDVAQVLDRVRSEANARMREFIAMAFEAEGPEVAGIIGDRLAGLGVALFDGYFLAAQIDGVDGRNQRVRDMAQALEHYGTDIASQQHSAAARRERR</sequence>
<evidence type="ECO:0000256" key="4">
    <source>
        <dbReference type="PROSITE-ProRule" id="PRU00335"/>
    </source>
</evidence>
<dbReference type="SUPFAM" id="SSF46689">
    <property type="entry name" value="Homeodomain-like"/>
    <property type="match status" value="1"/>
</dbReference>
<dbReference type="Gene3D" id="1.10.357.10">
    <property type="entry name" value="Tetracycline Repressor, domain 2"/>
    <property type="match status" value="1"/>
</dbReference>
<keyword evidence="1" id="KW-0805">Transcription regulation</keyword>
<evidence type="ECO:0000256" key="1">
    <source>
        <dbReference type="ARBA" id="ARBA00023015"/>
    </source>
</evidence>
<dbReference type="InterPro" id="IPR009057">
    <property type="entry name" value="Homeodomain-like_sf"/>
</dbReference>
<protein>
    <submittedName>
        <fullName evidence="6">TetR/AcrR family transcriptional regulator</fullName>
    </submittedName>
</protein>
<comment type="caution">
    <text evidence="6">The sequence shown here is derived from an EMBL/GenBank/DDBJ whole genome shotgun (WGS) entry which is preliminary data.</text>
</comment>
<dbReference type="Pfam" id="PF00440">
    <property type="entry name" value="TetR_N"/>
    <property type="match status" value="1"/>
</dbReference>
<evidence type="ECO:0000313" key="7">
    <source>
        <dbReference type="Proteomes" id="UP001596138"/>
    </source>
</evidence>
<dbReference type="PRINTS" id="PR00455">
    <property type="entry name" value="HTHTETR"/>
</dbReference>
<gene>
    <name evidence="6" type="ORF">ACFQGU_06650</name>
</gene>
<dbReference type="Proteomes" id="UP001596138">
    <property type="component" value="Unassembled WGS sequence"/>
</dbReference>
<proteinExistence type="predicted"/>
<name>A0ABW1T0G0_9ACTN</name>
<feature type="DNA-binding region" description="H-T-H motif" evidence="4">
    <location>
        <begin position="40"/>
        <end position="59"/>
    </location>
</feature>
<evidence type="ECO:0000313" key="6">
    <source>
        <dbReference type="EMBL" id="MFC6237550.1"/>
    </source>
</evidence>
<dbReference type="PROSITE" id="PS50977">
    <property type="entry name" value="HTH_TETR_2"/>
    <property type="match status" value="1"/>
</dbReference>
<dbReference type="PANTHER" id="PTHR47506:SF1">
    <property type="entry name" value="HTH-TYPE TRANSCRIPTIONAL REGULATOR YJDC"/>
    <property type="match status" value="1"/>
</dbReference>
<dbReference type="EMBL" id="JBHSTI010000008">
    <property type="protein sequence ID" value="MFC6237550.1"/>
    <property type="molecule type" value="Genomic_DNA"/>
</dbReference>
<evidence type="ECO:0000256" key="2">
    <source>
        <dbReference type="ARBA" id="ARBA00023125"/>
    </source>
</evidence>
<dbReference type="InterPro" id="IPR001647">
    <property type="entry name" value="HTH_TetR"/>
</dbReference>
<keyword evidence="7" id="KW-1185">Reference proteome</keyword>
<accession>A0ABW1T0G0</accession>
<keyword evidence="3" id="KW-0804">Transcription</keyword>
<keyword evidence="2 4" id="KW-0238">DNA-binding</keyword>